<feature type="non-terminal residue" evidence="2">
    <location>
        <position position="131"/>
    </location>
</feature>
<keyword evidence="1" id="KW-0663">Pyridoxal phosphate</keyword>
<dbReference type="Pfam" id="PF01041">
    <property type="entry name" value="DegT_DnrJ_EryC1"/>
    <property type="match status" value="1"/>
</dbReference>
<dbReference type="InterPro" id="IPR015424">
    <property type="entry name" value="PyrdxlP-dep_Trfase"/>
</dbReference>
<feature type="non-terminal residue" evidence="2">
    <location>
        <position position="1"/>
    </location>
</feature>
<dbReference type="EMBL" id="BARV01042284">
    <property type="protein sequence ID" value="GAI47137.1"/>
    <property type="molecule type" value="Genomic_DNA"/>
</dbReference>
<comment type="caution">
    <text evidence="2">The sequence shown here is derived from an EMBL/GenBank/DDBJ whole genome shotgun (WGS) entry which is preliminary data.</text>
</comment>
<dbReference type="AlphaFoldDB" id="X1NSX8"/>
<organism evidence="2">
    <name type="scientific">marine sediment metagenome</name>
    <dbReference type="NCBI Taxonomy" id="412755"/>
    <lineage>
        <taxon>unclassified sequences</taxon>
        <taxon>metagenomes</taxon>
        <taxon>ecological metagenomes</taxon>
    </lineage>
</organism>
<dbReference type="PANTHER" id="PTHR30244:SF36">
    <property type="entry name" value="3-OXO-GLUCOSE-6-PHOSPHATE:GLUTAMATE AMINOTRANSFERASE"/>
    <property type="match status" value="1"/>
</dbReference>
<dbReference type="GO" id="GO:0000271">
    <property type="term" value="P:polysaccharide biosynthetic process"/>
    <property type="evidence" value="ECO:0007669"/>
    <property type="project" value="TreeGrafter"/>
</dbReference>
<proteinExistence type="predicted"/>
<dbReference type="Gene3D" id="3.40.640.10">
    <property type="entry name" value="Type I PLP-dependent aspartate aminotransferase-like (Major domain)"/>
    <property type="match status" value="1"/>
</dbReference>
<gene>
    <name evidence="2" type="ORF">S06H3_63656</name>
</gene>
<accession>X1NSX8</accession>
<name>X1NSX8_9ZZZZ</name>
<protein>
    <submittedName>
        <fullName evidence="2">Uncharacterized protein</fullName>
    </submittedName>
</protein>
<evidence type="ECO:0000256" key="1">
    <source>
        <dbReference type="ARBA" id="ARBA00022898"/>
    </source>
</evidence>
<reference evidence="2" key="1">
    <citation type="journal article" date="2014" name="Front. Microbiol.">
        <title>High frequency of phylogenetically diverse reductive dehalogenase-homologous genes in deep subseafloor sedimentary metagenomes.</title>
        <authorList>
            <person name="Kawai M."/>
            <person name="Futagami T."/>
            <person name="Toyoda A."/>
            <person name="Takaki Y."/>
            <person name="Nishi S."/>
            <person name="Hori S."/>
            <person name="Arai W."/>
            <person name="Tsubouchi T."/>
            <person name="Morono Y."/>
            <person name="Uchiyama I."/>
            <person name="Ito T."/>
            <person name="Fujiyama A."/>
            <person name="Inagaki F."/>
            <person name="Takami H."/>
        </authorList>
    </citation>
    <scope>NUCLEOTIDE SEQUENCE</scope>
    <source>
        <strain evidence="2">Expedition CK06-06</strain>
    </source>
</reference>
<sequence>LALVACGIKPGDEVITTPFTFIATTEAITNCGAIPVFVDIEPETYNINPGKIESKISPKTKAIIPVHLYGQPANMSPVLELAGKYNLRVIEDCAQALGAEYKGKKVGSIGDAACLSFFPSKVLGAYGDGGM</sequence>
<evidence type="ECO:0000313" key="2">
    <source>
        <dbReference type="EMBL" id="GAI47137.1"/>
    </source>
</evidence>
<dbReference type="GO" id="GO:0030170">
    <property type="term" value="F:pyridoxal phosphate binding"/>
    <property type="evidence" value="ECO:0007669"/>
    <property type="project" value="TreeGrafter"/>
</dbReference>
<dbReference type="PANTHER" id="PTHR30244">
    <property type="entry name" value="TRANSAMINASE"/>
    <property type="match status" value="1"/>
</dbReference>
<dbReference type="GO" id="GO:0008483">
    <property type="term" value="F:transaminase activity"/>
    <property type="evidence" value="ECO:0007669"/>
    <property type="project" value="TreeGrafter"/>
</dbReference>
<dbReference type="SUPFAM" id="SSF53383">
    <property type="entry name" value="PLP-dependent transferases"/>
    <property type="match status" value="1"/>
</dbReference>
<dbReference type="InterPro" id="IPR000653">
    <property type="entry name" value="DegT/StrS_aminotransferase"/>
</dbReference>
<dbReference type="InterPro" id="IPR015421">
    <property type="entry name" value="PyrdxlP-dep_Trfase_major"/>
</dbReference>